<keyword evidence="2" id="KW-1185">Reference proteome</keyword>
<gene>
    <name evidence="1" type="ORF">SAMN05444372_103202</name>
</gene>
<evidence type="ECO:0000313" key="1">
    <source>
        <dbReference type="EMBL" id="SHG21284.1"/>
    </source>
</evidence>
<dbReference type="AlphaFoldDB" id="A0A1M5HZ22"/>
<sequence length="145" mass="16853">MNDQNFVSKFERIYENTNVALQNVDTAFENYNSIFSQVDYTVDKIGMIILQAKEIEKSIKIMDCQVEIMCKEFDMRIEKCKIQANLIQNVLPSFSNTTNSILNEILNMDSYSNDHNYIRHRSELIGTLRSTSDNITNMVITFMSI</sequence>
<protein>
    <submittedName>
        <fullName evidence="1">Uncharacterized protein</fullName>
    </submittedName>
</protein>
<reference evidence="2" key="1">
    <citation type="submission" date="2016-11" db="EMBL/GenBank/DDBJ databases">
        <authorList>
            <person name="Varghese N."/>
            <person name="Submissions S."/>
        </authorList>
    </citation>
    <scope>NUCLEOTIDE SEQUENCE [LARGE SCALE GENOMIC DNA]</scope>
    <source>
        <strain evidence="2">DSM 17659</strain>
    </source>
</reference>
<name>A0A1M5HZ22_9FLAO</name>
<dbReference type="RefSeq" id="WP_073017738.1">
    <property type="nucleotide sequence ID" value="NZ_FQWF01000003.1"/>
</dbReference>
<dbReference type="Proteomes" id="UP000184020">
    <property type="component" value="Unassembled WGS sequence"/>
</dbReference>
<proteinExistence type="predicted"/>
<evidence type="ECO:0000313" key="2">
    <source>
        <dbReference type="Proteomes" id="UP000184020"/>
    </source>
</evidence>
<dbReference type="STRING" id="229205.SAMN05444372_103202"/>
<dbReference type="EMBL" id="FQWF01000003">
    <property type="protein sequence ID" value="SHG21284.1"/>
    <property type="molecule type" value="Genomic_DNA"/>
</dbReference>
<accession>A0A1M5HZ22</accession>
<organism evidence="1 2">
    <name type="scientific">Flavobacterium micromati</name>
    <dbReference type="NCBI Taxonomy" id="229205"/>
    <lineage>
        <taxon>Bacteria</taxon>
        <taxon>Pseudomonadati</taxon>
        <taxon>Bacteroidota</taxon>
        <taxon>Flavobacteriia</taxon>
        <taxon>Flavobacteriales</taxon>
        <taxon>Flavobacteriaceae</taxon>
        <taxon>Flavobacterium</taxon>
    </lineage>
</organism>